<evidence type="ECO:0000313" key="2">
    <source>
        <dbReference type="EMBL" id="WMB28449.1"/>
    </source>
</evidence>
<keyword evidence="3" id="KW-1185">Reference proteome</keyword>
<evidence type="ECO:0000256" key="1">
    <source>
        <dbReference type="SAM" id="SignalP"/>
    </source>
</evidence>
<evidence type="ECO:0000313" key="3">
    <source>
        <dbReference type="Proteomes" id="UP001238096"/>
    </source>
</evidence>
<protein>
    <submittedName>
        <fullName evidence="2">Uncharacterized protein</fullName>
    </submittedName>
</protein>
<accession>A0ABY9LHX4</accession>
<feature type="chain" id="PRO_5045308367" evidence="1">
    <location>
        <begin position="26"/>
        <end position="49"/>
    </location>
</feature>
<dbReference type="RefSeq" id="WP_306675903.1">
    <property type="nucleotide sequence ID" value="NZ_CP104407.1"/>
</dbReference>
<organism evidence="2 3">
    <name type="scientific">Streptococcus didelphis</name>
    <dbReference type="NCBI Taxonomy" id="102886"/>
    <lineage>
        <taxon>Bacteria</taxon>
        <taxon>Bacillati</taxon>
        <taxon>Bacillota</taxon>
        <taxon>Bacilli</taxon>
        <taxon>Lactobacillales</taxon>
        <taxon>Streptococcaceae</taxon>
        <taxon>Streptococcus</taxon>
    </lineage>
</organism>
<proteinExistence type="predicted"/>
<name>A0ABY9LHX4_9STRE</name>
<reference evidence="3" key="1">
    <citation type="submission" date="2022-10" db="EMBL/GenBank/DDBJ databases">
        <title>Streptococcus didelphis as causative of fatal infections in opossums (Didelphis albiventris).</title>
        <authorList>
            <person name="Breyer G.M."/>
            <person name="Da Silva M.E.R.J."/>
            <person name="Siqueira F.M."/>
        </authorList>
    </citation>
    <scope>NUCLEOTIDE SEQUENCE [LARGE SCALE GENOMIC DNA]</scope>
    <source>
        <strain evidence="3">LBVP101/21</strain>
    </source>
</reference>
<sequence>MTKRKEMAKLARRYGIILASLAAFATVGITTTVEAEASPEEKELILWST</sequence>
<gene>
    <name evidence="2" type="ORF">N1496_02300</name>
</gene>
<dbReference type="EMBL" id="CP110509">
    <property type="protein sequence ID" value="WMB28449.1"/>
    <property type="molecule type" value="Genomic_DNA"/>
</dbReference>
<keyword evidence="1" id="KW-0732">Signal</keyword>
<dbReference type="Proteomes" id="UP001238096">
    <property type="component" value="Chromosome"/>
</dbReference>
<feature type="signal peptide" evidence="1">
    <location>
        <begin position="1"/>
        <end position="25"/>
    </location>
</feature>